<dbReference type="CDD" id="cd00065">
    <property type="entry name" value="FYVE_like_SF"/>
    <property type="match status" value="1"/>
</dbReference>
<feature type="region of interest" description="Disordered" evidence="6">
    <location>
        <begin position="672"/>
        <end position="693"/>
    </location>
</feature>
<feature type="region of interest" description="Disordered" evidence="6">
    <location>
        <begin position="849"/>
        <end position="870"/>
    </location>
</feature>
<comment type="caution">
    <text evidence="8">The sequence shown here is derived from an EMBL/GenBank/DDBJ whole genome shotgun (WGS) entry which is preliminary data.</text>
</comment>
<keyword evidence="9" id="KW-1185">Reference proteome</keyword>
<evidence type="ECO:0000313" key="9">
    <source>
        <dbReference type="Proteomes" id="UP001152484"/>
    </source>
</evidence>
<feature type="coiled-coil region" evidence="5">
    <location>
        <begin position="485"/>
        <end position="515"/>
    </location>
</feature>
<dbReference type="Pfam" id="PF01363">
    <property type="entry name" value="FYVE"/>
    <property type="match status" value="1"/>
</dbReference>
<sequence length="916" mass="102457">MLEKIGLPPKPSLRGNSWVVYASHCQGCSSQFTFINRKHHCRRCGGLFCNSCTNQRMPLRGQGDSPVRICDPCKKLEEAARFEMRHGNKRKGSSRPASKNEDEVLKSILSGDILSHDQQQSFVASSSSHCQELPTKDVLMNETGFITTPEELRQQAMDEKKKHRTLKAEGKSEEALRAFKRGKDLERQAVTLEGEIRKNRKKVSISSGNIPDESSRSVSKKKDDLASELKEMGWSDMDLYESDKKSATMSLEGELSVLLREVSQKPNAGKKDQTYDNSQVIAHKKRALEFKREGKLGEAKEELKKAKLLEKKIEEQEFLIDFEESDDDEISSLIRSLDYADTQEKVVVDSTFDIDDILSVADNLGGDLKVTEDDMDDPEMKAALKSLGWTEEENPDTVDNIETKQTEVQSLKREALKQKKACNTSDAMELLKKAKMIENELSSSVMLGETSLKTEGSKPKTKMMIQKELLSLKRNALAMRREGRLDEADEELKKCKVLENQLEELDNNNNSNNAQFRNNDFIVENDDDNGGGGDEVTDLDLKDPNYLSALKALGWEEDEEENSGSVTPSTSQVKNNKGKSKRSKGEVQKELLSLKRKALSLRRQGESEQAEELLETAKNLEAELAEIESSSLNRVEIPESCTQKEATIIYAHPNAPLDSRSDIITDLVRKKKDIPENKPNEMVNAEKKTSSSLQQEILAHKKKAVAFKREGRLTEAKEELRQAKALEKHLEEETPDFSVPEASSSSDPTPGGSKPLSGRDRFKLQQESLNHKRNAFKLRREGRAEEADAEFKLAKAIESQLEESGPVLSGHGSEPIDSSGVHVEDFLDPQLLSALAAIGISDAPEVPVAGKMIDDGEPQGDNYSGEEEKMELEEKVKAEKLKALNLKRSGKHAEALDALRRAKLFERKLISSNSQQ</sequence>
<evidence type="ECO:0000313" key="8">
    <source>
        <dbReference type="EMBL" id="CAH9090861.1"/>
    </source>
</evidence>
<accession>A0A9P0Z8H1</accession>
<dbReference type="Gene3D" id="3.30.40.10">
    <property type="entry name" value="Zinc/RING finger domain, C3HC4 (zinc finger)"/>
    <property type="match status" value="1"/>
</dbReference>
<dbReference type="InterPro" id="IPR000306">
    <property type="entry name" value="Znf_FYVE"/>
</dbReference>
<evidence type="ECO:0000256" key="2">
    <source>
        <dbReference type="ARBA" id="ARBA00022771"/>
    </source>
</evidence>
<proteinExistence type="predicted"/>
<dbReference type="AlphaFoldDB" id="A0A9P0Z8H1"/>
<dbReference type="EMBL" id="CAMAPE010000025">
    <property type="protein sequence ID" value="CAH9090861.1"/>
    <property type="molecule type" value="Genomic_DNA"/>
</dbReference>
<feature type="region of interest" description="Disordered" evidence="6">
    <location>
        <begin position="200"/>
        <end position="224"/>
    </location>
</feature>
<dbReference type="InterPro" id="IPR013083">
    <property type="entry name" value="Znf_RING/FYVE/PHD"/>
</dbReference>
<dbReference type="InterPro" id="IPR011990">
    <property type="entry name" value="TPR-like_helical_dom_sf"/>
</dbReference>
<dbReference type="SMART" id="SM00064">
    <property type="entry name" value="FYVE"/>
    <property type="match status" value="1"/>
</dbReference>
<dbReference type="InterPro" id="IPR017455">
    <property type="entry name" value="Znf_FYVE-rel"/>
</dbReference>
<dbReference type="InterPro" id="IPR019734">
    <property type="entry name" value="TPR_rpt"/>
</dbReference>
<evidence type="ECO:0000256" key="3">
    <source>
        <dbReference type="ARBA" id="ARBA00022833"/>
    </source>
</evidence>
<dbReference type="Proteomes" id="UP001152484">
    <property type="component" value="Unassembled WGS sequence"/>
</dbReference>
<feature type="region of interest" description="Disordered" evidence="6">
    <location>
        <begin position="722"/>
        <end position="783"/>
    </location>
</feature>
<evidence type="ECO:0000256" key="5">
    <source>
        <dbReference type="SAM" id="Coils"/>
    </source>
</evidence>
<feature type="compositionally biased region" description="Basic and acidic residues" evidence="6">
    <location>
        <begin position="673"/>
        <end position="689"/>
    </location>
</feature>
<evidence type="ECO:0000259" key="7">
    <source>
        <dbReference type="PROSITE" id="PS50178"/>
    </source>
</evidence>
<dbReference type="PROSITE" id="PS50178">
    <property type="entry name" value="ZF_FYVE"/>
    <property type="match status" value="1"/>
</dbReference>
<keyword evidence="2 4" id="KW-0863">Zinc-finger</keyword>
<dbReference type="GO" id="GO:0008270">
    <property type="term" value="F:zinc ion binding"/>
    <property type="evidence" value="ECO:0007669"/>
    <property type="project" value="UniProtKB-KW"/>
</dbReference>
<feature type="domain" description="FYVE-type" evidence="7">
    <location>
        <begin position="22"/>
        <end position="78"/>
    </location>
</feature>
<evidence type="ECO:0000256" key="6">
    <source>
        <dbReference type="SAM" id="MobiDB-lite"/>
    </source>
</evidence>
<dbReference type="OrthoDB" id="660555at2759"/>
<dbReference type="InterPro" id="IPR011011">
    <property type="entry name" value="Znf_FYVE_PHD"/>
</dbReference>
<feature type="region of interest" description="Disordered" evidence="6">
    <location>
        <begin position="521"/>
        <end position="540"/>
    </location>
</feature>
<keyword evidence="3" id="KW-0862">Zinc</keyword>
<organism evidence="8 9">
    <name type="scientific">Cuscuta europaea</name>
    <name type="common">European dodder</name>
    <dbReference type="NCBI Taxonomy" id="41803"/>
    <lineage>
        <taxon>Eukaryota</taxon>
        <taxon>Viridiplantae</taxon>
        <taxon>Streptophyta</taxon>
        <taxon>Embryophyta</taxon>
        <taxon>Tracheophyta</taxon>
        <taxon>Spermatophyta</taxon>
        <taxon>Magnoliopsida</taxon>
        <taxon>eudicotyledons</taxon>
        <taxon>Gunneridae</taxon>
        <taxon>Pentapetalae</taxon>
        <taxon>asterids</taxon>
        <taxon>lamiids</taxon>
        <taxon>Solanales</taxon>
        <taxon>Convolvulaceae</taxon>
        <taxon>Cuscuteae</taxon>
        <taxon>Cuscuta</taxon>
        <taxon>Cuscuta subgen. Cuscuta</taxon>
    </lineage>
</organism>
<dbReference type="SUPFAM" id="SSF57903">
    <property type="entry name" value="FYVE/PHD zinc finger"/>
    <property type="match status" value="1"/>
</dbReference>
<keyword evidence="5" id="KW-0175">Coiled coil</keyword>
<name>A0A9P0Z8H1_CUSEU</name>
<dbReference type="SMART" id="SM00028">
    <property type="entry name" value="TPR"/>
    <property type="match status" value="5"/>
</dbReference>
<reference evidence="8" key="1">
    <citation type="submission" date="2022-07" db="EMBL/GenBank/DDBJ databases">
        <authorList>
            <person name="Macas J."/>
            <person name="Novak P."/>
            <person name="Neumann P."/>
        </authorList>
    </citation>
    <scope>NUCLEOTIDE SEQUENCE</scope>
</reference>
<dbReference type="SUPFAM" id="SSF48452">
    <property type="entry name" value="TPR-like"/>
    <property type="match status" value="1"/>
</dbReference>
<feature type="region of interest" description="Disordered" evidence="6">
    <location>
        <begin position="556"/>
        <end position="588"/>
    </location>
</feature>
<evidence type="ECO:0000256" key="1">
    <source>
        <dbReference type="ARBA" id="ARBA00022723"/>
    </source>
</evidence>
<dbReference type="PANTHER" id="PTHR47553:SF1">
    <property type="entry name" value="RING_FYVE_PHD ZINC FINGER SUPERFAMILY PROTEIN"/>
    <property type="match status" value="1"/>
</dbReference>
<keyword evidence="1" id="KW-0479">Metal-binding</keyword>
<feature type="compositionally biased region" description="Polar residues" evidence="6">
    <location>
        <begin position="563"/>
        <end position="573"/>
    </location>
</feature>
<feature type="compositionally biased region" description="Basic and acidic residues" evidence="6">
    <location>
        <begin position="722"/>
        <end position="732"/>
    </location>
</feature>
<dbReference type="PANTHER" id="PTHR47553">
    <property type="entry name" value="MYOSIN-11"/>
    <property type="match status" value="1"/>
</dbReference>
<protein>
    <recommendedName>
        <fullName evidence="7">FYVE-type domain-containing protein</fullName>
    </recommendedName>
</protein>
<evidence type="ECO:0000256" key="4">
    <source>
        <dbReference type="PROSITE-ProRule" id="PRU00091"/>
    </source>
</evidence>
<gene>
    <name evidence="8" type="ORF">CEURO_LOCUS11377</name>
</gene>